<dbReference type="Pfam" id="PF02666">
    <property type="entry name" value="PS_Dcarbxylase"/>
    <property type="match status" value="1"/>
</dbReference>
<gene>
    <name evidence="5" type="ORF">TresaDRAFT_1703</name>
</gene>
<dbReference type="InterPro" id="IPR003817">
    <property type="entry name" value="PS_Dcarbxylase"/>
</dbReference>
<keyword evidence="6" id="KW-1185">Reference proteome</keyword>
<dbReference type="RefSeq" id="WP_002703888.1">
    <property type="nucleotide sequence ID" value="NZ_AGRW01000044.1"/>
</dbReference>
<proteinExistence type="predicted"/>
<evidence type="ECO:0000313" key="6">
    <source>
        <dbReference type="Proteomes" id="UP000003571"/>
    </source>
</evidence>
<keyword evidence="4" id="KW-0670">Pyruvate</keyword>
<dbReference type="OrthoDB" id="9802030at2"/>
<dbReference type="Proteomes" id="UP000003571">
    <property type="component" value="Unassembled WGS sequence"/>
</dbReference>
<dbReference type="PANTHER" id="PTHR10067:SF17">
    <property type="entry name" value="PHOSPHATIDYLSERINE DECARBOXYLASE PROENZYME 2"/>
    <property type="match status" value="1"/>
</dbReference>
<dbReference type="AlphaFoldDB" id="H7EK64"/>
<accession>H7EK64</accession>
<evidence type="ECO:0000313" key="5">
    <source>
        <dbReference type="EMBL" id="EIC01951.1"/>
    </source>
</evidence>
<evidence type="ECO:0000256" key="2">
    <source>
        <dbReference type="ARBA" id="ARBA00023145"/>
    </source>
</evidence>
<reference evidence="5 6" key="1">
    <citation type="submission" date="2011-09" db="EMBL/GenBank/DDBJ databases">
        <title>The draft genome of Treponema saccharophilum DSM 2985.</title>
        <authorList>
            <consortium name="US DOE Joint Genome Institute (JGI-PGF)"/>
            <person name="Lucas S."/>
            <person name="Copeland A."/>
            <person name="Lapidus A."/>
            <person name="Glavina del Rio T."/>
            <person name="Dalin E."/>
            <person name="Tice H."/>
            <person name="Bruce D."/>
            <person name="Goodwin L."/>
            <person name="Pitluck S."/>
            <person name="Peters L."/>
            <person name="Kyrpides N."/>
            <person name="Mavromatis K."/>
            <person name="Ivanova N."/>
            <person name="Markowitz V."/>
            <person name="Cheng J.-F."/>
            <person name="Hugenholtz P."/>
            <person name="Woyke T."/>
            <person name="Wu D."/>
            <person name="Gronow S."/>
            <person name="Wellnitz S."/>
            <person name="Brambilla E."/>
            <person name="Klenk H.-P."/>
            <person name="Eisen J.A."/>
        </authorList>
    </citation>
    <scope>NUCLEOTIDE SEQUENCE [LARGE SCALE GENOMIC DNA]</scope>
    <source>
        <strain evidence="5 6">DSM 2985</strain>
    </source>
</reference>
<evidence type="ECO:0000256" key="4">
    <source>
        <dbReference type="ARBA" id="ARBA00023317"/>
    </source>
</evidence>
<dbReference type="PANTHER" id="PTHR10067">
    <property type="entry name" value="PHOSPHATIDYLSERINE DECARBOXYLASE"/>
    <property type="match status" value="1"/>
</dbReference>
<dbReference type="STRING" id="907348.TresaDRAFT_1703"/>
<comment type="caution">
    <text evidence="5">The sequence shown here is derived from an EMBL/GenBank/DDBJ whole genome shotgun (WGS) entry which is preliminary data.</text>
</comment>
<dbReference type="PATRIC" id="fig|907348.3.peg.1271"/>
<dbReference type="EC" id="4.1.1.65" evidence="5"/>
<keyword evidence="2" id="KW-0865">Zymogen</keyword>
<keyword evidence="1" id="KW-0210">Decarboxylase</keyword>
<sequence length="299" mass="32951">MEKEKNAGGNDGSVEFLCRNPFGRCILETMLALRVPKLLGAFLRSPLSHSYIKPFIAKNGIDMSDFSDYAEVNPAGTKRFRSFNDFFTRKKPESALSFDAEPSHLISPCDSLLSACKIGSDSVFRVKGFDYALSDFFGTHDFDGKFLGGDCLIFRLCATDYHRFCYIDGGVHNAGAGANHFIPGKLYSVQPVACENFRVYARNRRSWTVFSTDHFGDVAQIEVGAFSVGGIVNHKGKNLPERFGRGEEKGYFDLHGSTIVMLFEKGKIELLPEIASAVSGGSEFRVKYGQQIGTKPTAG</sequence>
<dbReference type="GO" id="GO:0008654">
    <property type="term" value="P:phospholipid biosynthetic process"/>
    <property type="evidence" value="ECO:0007669"/>
    <property type="project" value="InterPro"/>
</dbReference>
<organism evidence="5 6">
    <name type="scientific">Treponema saccharophilum DSM 2985</name>
    <dbReference type="NCBI Taxonomy" id="907348"/>
    <lineage>
        <taxon>Bacteria</taxon>
        <taxon>Pseudomonadati</taxon>
        <taxon>Spirochaetota</taxon>
        <taxon>Spirochaetia</taxon>
        <taxon>Spirochaetales</taxon>
        <taxon>Treponemataceae</taxon>
        <taxon>Treponema</taxon>
    </lineage>
</organism>
<evidence type="ECO:0000256" key="1">
    <source>
        <dbReference type="ARBA" id="ARBA00022793"/>
    </source>
</evidence>
<dbReference type="eggNOG" id="COG0688">
    <property type="taxonomic scope" value="Bacteria"/>
</dbReference>
<protein>
    <submittedName>
        <fullName evidence="5">Phosphatidylserine decarboxylase</fullName>
        <ecNumber evidence="5">4.1.1.65</ecNumber>
    </submittedName>
</protein>
<dbReference type="GO" id="GO:0004609">
    <property type="term" value="F:phosphatidylserine decarboxylase activity"/>
    <property type="evidence" value="ECO:0007669"/>
    <property type="project" value="UniProtKB-EC"/>
</dbReference>
<dbReference type="EMBL" id="AGRW01000044">
    <property type="protein sequence ID" value="EIC01951.1"/>
    <property type="molecule type" value="Genomic_DNA"/>
</dbReference>
<keyword evidence="3 5" id="KW-0456">Lyase</keyword>
<evidence type="ECO:0000256" key="3">
    <source>
        <dbReference type="ARBA" id="ARBA00023239"/>
    </source>
</evidence>
<name>H7EK64_9SPIR</name>